<dbReference type="SMART" id="SM00823">
    <property type="entry name" value="PKS_PP"/>
    <property type="match status" value="2"/>
</dbReference>
<dbReference type="PROSITE" id="PS50075">
    <property type="entry name" value="CARRIER"/>
    <property type="match status" value="2"/>
</dbReference>
<dbReference type="InterPro" id="IPR020845">
    <property type="entry name" value="AMP-binding_CS"/>
</dbReference>
<evidence type="ECO:0000256" key="3">
    <source>
        <dbReference type="ARBA" id="ARBA00022450"/>
    </source>
</evidence>
<proteinExistence type="inferred from homology"/>
<dbReference type="SUPFAM" id="SSF47336">
    <property type="entry name" value="ACP-like"/>
    <property type="match status" value="2"/>
</dbReference>
<feature type="domain" description="Carrier" evidence="6">
    <location>
        <begin position="973"/>
        <end position="1048"/>
    </location>
</feature>
<evidence type="ECO:0000313" key="7">
    <source>
        <dbReference type="EMBL" id="QDL10800.1"/>
    </source>
</evidence>
<dbReference type="InterPro" id="IPR045851">
    <property type="entry name" value="AMP-bd_C_sf"/>
</dbReference>
<keyword evidence="4" id="KW-0597">Phosphoprotein</keyword>
<dbReference type="GO" id="GO:0031177">
    <property type="term" value="F:phosphopantetheine binding"/>
    <property type="evidence" value="ECO:0007669"/>
    <property type="project" value="InterPro"/>
</dbReference>
<dbReference type="InterPro" id="IPR010071">
    <property type="entry name" value="AA_adenyl_dom"/>
</dbReference>
<dbReference type="SUPFAM" id="SSF52777">
    <property type="entry name" value="CoA-dependent acyltransferases"/>
    <property type="match status" value="6"/>
</dbReference>
<dbReference type="FunFam" id="1.10.1200.10:FF:000005">
    <property type="entry name" value="Nonribosomal peptide synthetase 1"/>
    <property type="match status" value="2"/>
</dbReference>
<keyword evidence="8" id="KW-1185">Reference proteome</keyword>
<dbReference type="InterPro" id="IPR023213">
    <property type="entry name" value="CAT-like_dom_sf"/>
</dbReference>
<protein>
    <submittedName>
        <fullName evidence="7">Non-ribosomal peptide synthetase</fullName>
    </submittedName>
</protein>
<dbReference type="FunFam" id="3.40.50.980:FF:000001">
    <property type="entry name" value="Non-ribosomal peptide synthetase"/>
    <property type="match status" value="2"/>
</dbReference>
<gene>
    <name evidence="7" type="ORF">DP114_25415</name>
</gene>
<dbReference type="GO" id="GO:0005829">
    <property type="term" value="C:cytosol"/>
    <property type="evidence" value="ECO:0007669"/>
    <property type="project" value="TreeGrafter"/>
</dbReference>
<dbReference type="InterPro" id="IPR025110">
    <property type="entry name" value="AMP-bd_C"/>
</dbReference>
<dbReference type="GO" id="GO:0044550">
    <property type="term" value="P:secondary metabolite biosynthetic process"/>
    <property type="evidence" value="ECO:0007669"/>
    <property type="project" value="UniProtKB-ARBA"/>
</dbReference>
<dbReference type="Gene3D" id="3.60.130.10">
    <property type="entry name" value="Clavaminate synthase-like"/>
    <property type="match status" value="1"/>
</dbReference>
<dbReference type="FunFam" id="3.40.50.12780:FF:000012">
    <property type="entry name" value="Non-ribosomal peptide synthetase"/>
    <property type="match status" value="2"/>
</dbReference>
<evidence type="ECO:0000256" key="1">
    <source>
        <dbReference type="ARBA" id="ARBA00001957"/>
    </source>
</evidence>
<dbReference type="SUPFAM" id="SSF56801">
    <property type="entry name" value="Acetyl-CoA synthetase-like"/>
    <property type="match status" value="2"/>
</dbReference>
<dbReference type="InterPro" id="IPR020806">
    <property type="entry name" value="PKS_PP-bd"/>
</dbReference>
<dbReference type="InterPro" id="IPR003819">
    <property type="entry name" value="TauD/TfdA-like"/>
</dbReference>
<dbReference type="CDD" id="cd12116">
    <property type="entry name" value="A_NRPS_Ta1_like"/>
    <property type="match status" value="1"/>
</dbReference>
<dbReference type="FunFam" id="3.30.559.30:FF:000001">
    <property type="entry name" value="Non-ribosomal peptide synthetase"/>
    <property type="match status" value="1"/>
</dbReference>
<accession>A0A856MKZ3</accession>
<dbReference type="EMBL" id="CP030118">
    <property type="protein sequence ID" value="QDL10800.1"/>
    <property type="molecule type" value="Genomic_DNA"/>
</dbReference>
<dbReference type="RefSeq" id="WP_171977414.1">
    <property type="nucleotide sequence ID" value="NZ_CAWOXK010000001.1"/>
</dbReference>
<dbReference type="Pfam" id="PF02668">
    <property type="entry name" value="TauD"/>
    <property type="match status" value="1"/>
</dbReference>
<dbReference type="SUPFAM" id="SSF51197">
    <property type="entry name" value="Clavaminate synthase-like"/>
    <property type="match status" value="1"/>
</dbReference>
<dbReference type="FunFam" id="3.30.559.10:FF:000012">
    <property type="entry name" value="Non-ribosomal peptide synthetase"/>
    <property type="match status" value="2"/>
</dbReference>
<dbReference type="PANTHER" id="PTHR45527:SF1">
    <property type="entry name" value="FATTY ACID SYNTHASE"/>
    <property type="match status" value="1"/>
</dbReference>
<dbReference type="InterPro" id="IPR009081">
    <property type="entry name" value="PP-bd_ACP"/>
</dbReference>
<dbReference type="GO" id="GO:0008610">
    <property type="term" value="P:lipid biosynthetic process"/>
    <property type="evidence" value="ECO:0007669"/>
    <property type="project" value="UniProtKB-ARBA"/>
</dbReference>
<dbReference type="GO" id="GO:0043041">
    <property type="term" value="P:amino acid activation for nonribosomal peptide biosynthetic process"/>
    <property type="evidence" value="ECO:0007669"/>
    <property type="project" value="TreeGrafter"/>
</dbReference>
<evidence type="ECO:0000256" key="5">
    <source>
        <dbReference type="ARBA" id="ARBA00023002"/>
    </source>
</evidence>
<organism evidence="7 8">
    <name type="scientific">Brasilonema sennae CENA114</name>
    <dbReference type="NCBI Taxonomy" id="415709"/>
    <lineage>
        <taxon>Bacteria</taxon>
        <taxon>Bacillati</taxon>
        <taxon>Cyanobacteriota</taxon>
        <taxon>Cyanophyceae</taxon>
        <taxon>Nostocales</taxon>
        <taxon>Scytonemataceae</taxon>
        <taxon>Brasilonema</taxon>
        <taxon>Bromeliae group (in: Brasilonema)</taxon>
    </lineage>
</organism>
<dbReference type="FunFam" id="3.30.300.30:FF:000010">
    <property type="entry name" value="Enterobactin synthetase component F"/>
    <property type="match status" value="2"/>
</dbReference>
<dbReference type="Gene3D" id="3.30.559.10">
    <property type="entry name" value="Chloramphenicol acetyltransferase-like domain"/>
    <property type="match status" value="3"/>
</dbReference>
<dbReference type="Pfam" id="PF00550">
    <property type="entry name" value="PP-binding"/>
    <property type="match status" value="2"/>
</dbReference>
<comment type="cofactor">
    <cofactor evidence="1">
        <name>pantetheine 4'-phosphate</name>
        <dbReference type="ChEBI" id="CHEBI:47942"/>
    </cofactor>
</comment>
<dbReference type="Pfam" id="PF00501">
    <property type="entry name" value="AMP-binding"/>
    <property type="match status" value="2"/>
</dbReference>
<comment type="similarity">
    <text evidence="2">Belongs to the ATP-dependent AMP-binding enzyme family.</text>
</comment>
<evidence type="ECO:0000256" key="2">
    <source>
        <dbReference type="ARBA" id="ARBA00006432"/>
    </source>
</evidence>
<dbReference type="Proteomes" id="UP000503129">
    <property type="component" value="Chromosome"/>
</dbReference>
<dbReference type="Gene3D" id="1.10.1200.10">
    <property type="entry name" value="ACP-like"/>
    <property type="match status" value="2"/>
</dbReference>
<dbReference type="InterPro" id="IPR042098">
    <property type="entry name" value="TauD-like_sf"/>
</dbReference>
<dbReference type="Gene3D" id="2.30.38.10">
    <property type="entry name" value="Luciferase, Domain 3"/>
    <property type="match status" value="2"/>
</dbReference>
<dbReference type="InterPro" id="IPR001242">
    <property type="entry name" value="Condensation_dom"/>
</dbReference>
<keyword evidence="3" id="KW-0596">Phosphopantetheine</keyword>
<name>A0A856MKZ3_9CYAN</name>
<feature type="domain" description="Carrier" evidence="6">
    <location>
        <begin position="2046"/>
        <end position="2121"/>
    </location>
</feature>
<dbReference type="PROSITE" id="PS00012">
    <property type="entry name" value="PHOSPHOPANTETHEINE"/>
    <property type="match status" value="2"/>
</dbReference>
<dbReference type="InterPro" id="IPR000873">
    <property type="entry name" value="AMP-dep_synth/lig_dom"/>
</dbReference>
<keyword evidence="5" id="KW-0560">Oxidoreductase</keyword>
<reference evidence="7 8" key="1">
    <citation type="submission" date="2018-06" db="EMBL/GenBank/DDBJ databases">
        <title>Comparative genomics of Brasilonema spp. strains.</title>
        <authorList>
            <person name="Alvarenga D.O."/>
            <person name="Fiore M.F."/>
            <person name="Varani A.M."/>
        </authorList>
    </citation>
    <scope>NUCLEOTIDE SEQUENCE [LARGE SCALE GENOMIC DNA]</scope>
    <source>
        <strain evidence="7 8">CENA114</strain>
    </source>
</reference>
<dbReference type="NCBIfam" id="NF003417">
    <property type="entry name" value="PRK04813.1"/>
    <property type="match status" value="2"/>
</dbReference>
<dbReference type="Gene3D" id="3.30.559.30">
    <property type="entry name" value="Nonribosomal peptide synthetase, condensation domain"/>
    <property type="match status" value="3"/>
</dbReference>
<dbReference type="NCBIfam" id="TIGR01733">
    <property type="entry name" value="AA-adenyl-dom"/>
    <property type="match status" value="2"/>
</dbReference>
<dbReference type="PROSITE" id="PS00455">
    <property type="entry name" value="AMP_BINDING"/>
    <property type="match status" value="1"/>
</dbReference>
<dbReference type="CDD" id="cd19531">
    <property type="entry name" value="LCL_NRPS-like"/>
    <property type="match status" value="2"/>
</dbReference>
<evidence type="ECO:0000256" key="4">
    <source>
        <dbReference type="ARBA" id="ARBA00022553"/>
    </source>
</evidence>
<dbReference type="InterPro" id="IPR036736">
    <property type="entry name" value="ACP-like_sf"/>
</dbReference>
<dbReference type="Pfam" id="PF13193">
    <property type="entry name" value="AMP-binding_C"/>
    <property type="match status" value="2"/>
</dbReference>
<dbReference type="PANTHER" id="PTHR45527">
    <property type="entry name" value="NONRIBOSOMAL PEPTIDE SYNTHETASE"/>
    <property type="match status" value="1"/>
</dbReference>
<dbReference type="Gene3D" id="3.40.50.980">
    <property type="match status" value="4"/>
</dbReference>
<dbReference type="GO" id="GO:0016491">
    <property type="term" value="F:oxidoreductase activity"/>
    <property type="evidence" value="ECO:0007669"/>
    <property type="project" value="UniProtKB-KW"/>
</dbReference>
<evidence type="ECO:0000259" key="6">
    <source>
        <dbReference type="PROSITE" id="PS50075"/>
    </source>
</evidence>
<dbReference type="Pfam" id="PF00668">
    <property type="entry name" value="Condensation"/>
    <property type="match status" value="3"/>
</dbReference>
<dbReference type="Gene3D" id="3.30.300.30">
    <property type="match status" value="2"/>
</dbReference>
<dbReference type="CDD" id="cd05930">
    <property type="entry name" value="A_NRPS"/>
    <property type="match status" value="1"/>
</dbReference>
<evidence type="ECO:0000313" key="8">
    <source>
        <dbReference type="Proteomes" id="UP000503129"/>
    </source>
</evidence>
<sequence>MIEEMQGFRLSPQQKHLWHLQESDNFPYCSQCAVLIEGNLEIDTLKIALEQVVNRHEILRTNFHCLPGMTIPLQVIGNNDIIWNENHNLSSCTPQEQEEFLSALFDQVHKQTFNLVEGSPLHLSLVTLSPSKYVLLISLPALCADAATLKILVQEISQSYAACLQGKELDDEPLQYADLAEWQNELLEGADTEVGRDYWRKQDFSTLIKLNLPFEKQSLEQLEFQPHTQSFTISPALLEQIDTLTQQYNISVAEFFLASWQILLARLTKQQNLSIGVAYEGRKYQELEKSLGLFTKYLPLILNIEFESSFIDILHKNHACAEQLYKLQDYFTWESLAQSYPNTLGFFPFSFDFEELPGNHLAADVSFSIDRLSTCIERFKVKLSCTRQNNTLNIAFHYDSNLFDVEDIKRLVGQFQTLLASASAYPDLPISQLEVLSDNERQLLDEVNNTKRDYPHNKCIHQLFEEQARKTPNKVAVIFEDQQLTYHQLNQRANKIAHYLQKQGVGSEVLVGLCVERSLDMIVGLLAILKAGGAYVPLDPALPKEGLALRLQDARVSLVISHSSLVNNFEQITVIYLDSDSEIIAQENEVNLNTKVTSGNLVYALFTSGSTGRPKGVAIEHRQLLNYLYAIIDTLNLPAGANFGLVSTFAADLGNTVIFPCLCTGGCLHVISYERATDPAALAEYCHRHPIDCLKIVPSHLASLLTSSSPKSILPRKRLILGGEATSWELIEQIQRYAQDCQIFNHYGPTEATVGVLTYLVELNDDLSCNQKSKTVPLGRSIRNTQVYVLEENLQPAPIGVSGEIYIGGTTLARCYLNQPEQTAVKFIPNPFSQEEGARFYKTGDRARYLPDGTIEFLGRIDHQVKIRGFRVELGEIEAVLSLHPNVREVVVLARDSESGQNYLAAYVVPSQESPILINELRNYMQARLPEYMVPSTFVMLKALPLTPNGKVDRQALPEPNQVRSELETSFTNPRTPVEEVLAGIWARVLGTEHVGIHDNFFDLGGHSLLATQVVSQIREAFQVELRLRSLFETPTLAGLAEVIETAVRAGQKLELPPIEHVSREGELPLSFPQQRLWFLDQLEPGNPFYNISRGVILKGSLNVTALEQSLNEIVRRHEVLRTNFRDVDGRPVQEIASVLNITLPIIDLGELSEEERVASVRQLARSHAQQPFDLTEGSLLRTTLLRLKEEEHVLVFTIHHIVADGWSAGVIVREVAALYESFCSGKPSSLPELTIQYADFAIWQRQWLQTEVQSSQMAYWKQQLGGHLPVLQLPTDRSRPAIQTFRGRKQPWQISKTLTEALKSLSKGEAVTLFMTMLAAFKVLLYRYTNQADILIGSPIANRNRKEIEGLIGFFVNTLVLRTDLSGNPSFKELLRRIREVTLDAYAYQDLPFEQLVEQLQPERNLSYTPLFQVMFVLQNAPMEELTLPDLSLSPMEVEPETAMFDVTVFLTETEQGLMGVFEYNSDLFDAATIERIQGNFQTLLEGIVANPEQHLSDLPILSATQQQQLLVDWNQTSADYPSICIHQLFEAQVEQTPGAVAVVFEDALRAASRRVDQQLTYQELNVRANQLAHYLQTLGVGPEVLVGICVERSLDMLIGLLGILKAGGAYVPLDPAYPRDRLAFMLEDAKVSVLLTQKKLVAALPEHKAKVVCLDTDWQEIDEQSNCHSINQATTKDLAYVIYTSGSTGKPKGVQISHGALVNFLSAMRQNLKLTKEDILLSVTTLSFDIAALELYLPLIVGARLVLVSREIAVDGTQLLEGLTLLNTTIMQATPATWRLLLSAGWQDNRQLKILCGGEALDSSLANQLLERGTQVWNLYGPTETTIWSSVRIIESNPDQKERGEVISIGRPIANTQFYILDSHQQLVPVGVPGELHIGGVGLARGYLNQPELTAQKFIPNPFENSKWNRLYKTGDLARYLPNGEIEYLGRIDNQVKLRGFRIELGEIEALLSQHPMVRESIVVAFEDELASKRLVAYVVLHLEQTVTVTELRHFLESKLPSYMVPSAFVILEALPLTPNGKVDRRALRALDTTKFYLKEAFVAPRNPVEEVVAGIWIQVLGIEQLGIDDNFFELGGHSLLATQVISRIWKTFEVQLSLRRLFESPTVAGLAKAIQQTIEVKVGQQTPPLLPVSRDENIPLSFAQERLWLLEQLQPGSATYNIPVAVQFVGLLNVNALEESLCEIVQRHEVLRTTFPVLDGQPFQAIASTITLKLPIVDLRELPQAEQKPLVQRLIDEESQRTFDLAQGPLLRCTIVRVSDQEHIVLFTIHHIVSDGWTMGVFIRELAALYQAFCAGKPSPLPELPIQYADFAVWQRQQLQGETLEAQLAYWKQQLGNNQTVLQLPTTRPRTEVKTNKGATQSFLIPSNRSQELQALSRQEGVTLFMTLLAGFQILLQRYTSQDDIVVGTDVANRNRAEIELLIGFFVNLLVLRTDLSGNPTFGELLKRVRSITLGAYAHQDLPFEKLVEALQPERNLSNTPPLFQVLFVLQNAPIPPLELPGLTLSQLEVENKVARFDLALFLTETEQGILGKWQYNADLFDTLTITRMAGHFQTLLNSIISQPDARLSNLEMLTEEERKQQVMQKKERKAFKREKFISIAPKAVSLSQEKWVVTDYLQPGQTFPLVIQPAARDIDLVAWAKTNQEFIETELLKHGAILFRGFNVDSVSEFESVAQAICPDLFGEYGDLPRAGESGKVYGSTPYPPDKAILFHNESSHLHQWPLKIWFFCVQPAQKGGDTPIVDCRKAYQLLTPKLRERLAQKQFMYVRNYTNGLDVSWQDFFRTNDKFEVENYCRKTNIDFEWYDNNGLITRQVRPALAVHPKTGDPVFFNQIQLHHIAYLDAEVRESLLSTFGDKKLPRNVYYGDGTPIEDEVITEINEVYQQSQISFPWQQGDILMLDNMLTAHGRNSYSGYRKIVVAMGEMIKEAQSVSSEKEKMSK</sequence>
<dbReference type="FunFam" id="2.30.38.10:FF:000001">
    <property type="entry name" value="Non-ribosomal peptide synthetase PvdI"/>
    <property type="match status" value="2"/>
</dbReference>
<dbReference type="KEGG" id="bsen:DP114_25415"/>
<dbReference type="InterPro" id="IPR006162">
    <property type="entry name" value="Ppantetheine_attach_site"/>
</dbReference>